<dbReference type="PRINTS" id="PR01410">
    <property type="entry name" value="CCBIOGENESIS"/>
</dbReference>
<feature type="region of interest" description="Disordered" evidence="3">
    <location>
        <begin position="716"/>
        <end position="742"/>
    </location>
</feature>
<dbReference type="InterPro" id="IPR003567">
    <property type="entry name" value="Cyt_c_biogenesis"/>
</dbReference>
<feature type="compositionally biased region" description="Pro residues" evidence="3">
    <location>
        <begin position="718"/>
        <end position="733"/>
    </location>
</feature>
<comment type="similarity">
    <text evidence="1">Belongs to the CcmF/CycK/Ccl1/NrfE/CcsA family.</text>
</comment>
<keyword evidence="4" id="KW-0812">Transmembrane</keyword>
<dbReference type="InterPro" id="IPR032523">
    <property type="entry name" value="CcmF_C"/>
</dbReference>
<feature type="transmembrane region" description="Helical" evidence="4">
    <location>
        <begin position="14"/>
        <end position="33"/>
    </location>
</feature>
<comment type="caution">
    <text evidence="7">The sequence shown here is derived from an EMBL/GenBank/DDBJ whole genome shotgun (WGS) entry which is preliminary data.</text>
</comment>
<keyword evidence="2" id="KW-0201">Cytochrome c-type biogenesis</keyword>
<keyword evidence="4" id="KW-1133">Transmembrane helix</keyword>
<name>A0ABT5F993_9BACT</name>
<feature type="transmembrane region" description="Helical" evidence="4">
    <location>
        <begin position="125"/>
        <end position="148"/>
    </location>
</feature>
<dbReference type="PANTHER" id="PTHR43653">
    <property type="entry name" value="CYTOCHROME C ASSEMBLY PROTEIN-RELATED"/>
    <property type="match status" value="1"/>
</dbReference>
<protein>
    <submittedName>
        <fullName evidence="7">Cytochrome c-type biogenesis CcmF C-terminal domain-containing protein</fullName>
    </submittedName>
</protein>
<feature type="domain" description="Cytochrome c assembly protein" evidence="5">
    <location>
        <begin position="98"/>
        <end position="301"/>
    </location>
</feature>
<feature type="transmembrane region" description="Helical" evidence="4">
    <location>
        <begin position="685"/>
        <end position="705"/>
    </location>
</feature>
<evidence type="ECO:0000256" key="1">
    <source>
        <dbReference type="ARBA" id="ARBA00009186"/>
    </source>
</evidence>
<dbReference type="EMBL" id="JAQNDO010000001">
    <property type="protein sequence ID" value="MDC0749742.1"/>
    <property type="molecule type" value="Genomic_DNA"/>
</dbReference>
<feature type="domain" description="Cytochrome c-type biogenesis protein CcmF C-terminal" evidence="6">
    <location>
        <begin position="322"/>
        <end position="672"/>
    </location>
</feature>
<feature type="transmembrane region" description="Helical" evidence="4">
    <location>
        <begin position="281"/>
        <end position="302"/>
    </location>
</feature>
<dbReference type="PANTHER" id="PTHR43653:SF1">
    <property type="entry name" value="CYTOCHROME C-TYPE BIOGENESIS PROTEIN CCMF"/>
    <property type="match status" value="1"/>
</dbReference>
<accession>A0ABT5F993</accession>
<evidence type="ECO:0000256" key="4">
    <source>
        <dbReference type="SAM" id="Phobius"/>
    </source>
</evidence>
<organism evidence="7 8">
    <name type="scientific">Polyangium mundeleinium</name>
    <dbReference type="NCBI Taxonomy" id="2995306"/>
    <lineage>
        <taxon>Bacteria</taxon>
        <taxon>Pseudomonadati</taxon>
        <taxon>Myxococcota</taxon>
        <taxon>Polyangia</taxon>
        <taxon>Polyangiales</taxon>
        <taxon>Polyangiaceae</taxon>
        <taxon>Polyangium</taxon>
    </lineage>
</organism>
<reference evidence="7 8" key="1">
    <citation type="submission" date="2022-11" db="EMBL/GenBank/DDBJ databases">
        <title>Minimal conservation of predation-associated metabolite biosynthetic gene clusters underscores biosynthetic potential of Myxococcota including descriptions for ten novel species: Archangium lansinium sp. nov., Myxococcus landrumus sp. nov., Nannocystis bai.</title>
        <authorList>
            <person name="Ahearne A."/>
            <person name="Stevens C."/>
            <person name="Dowd S."/>
        </authorList>
    </citation>
    <scope>NUCLEOTIDE SEQUENCE [LARGE SCALE GENOMIC DNA]</scope>
    <source>
        <strain evidence="7 8">RJM3</strain>
    </source>
</reference>
<dbReference type="Pfam" id="PF16327">
    <property type="entry name" value="CcmF_C"/>
    <property type="match status" value="1"/>
</dbReference>
<feature type="transmembrane region" description="Helical" evidence="4">
    <location>
        <begin position="356"/>
        <end position="378"/>
    </location>
</feature>
<dbReference type="Pfam" id="PF01578">
    <property type="entry name" value="Cytochrom_C_asm"/>
    <property type="match status" value="1"/>
</dbReference>
<feature type="transmembrane region" description="Helical" evidence="4">
    <location>
        <begin position="253"/>
        <end position="269"/>
    </location>
</feature>
<feature type="transmembrane region" description="Helical" evidence="4">
    <location>
        <begin position="45"/>
        <end position="66"/>
    </location>
</feature>
<sequence length="742" mass="81416">MSIWQSLPEFGTGVLYAILIAAAYTFAVALASSTGRPRLLQAARLGAYGTVSLVGLSVLVLAFAFVSHDFRISYVARYSDRSMTTPYLVAALWGGQDGSLLWWLFLTSVFSAGCVAWLRRKYLELQPFVIATLMTIIGFFAILMIFAANPFTTSAGGAPVDGSGLNYQLRNFYMIIHPPSLYIGFTSSAIPFAFAIAALATGRLDNEWIVATRKWMLFAWLFLSIGNALGMLWAYEELGWGGYWAWDPVENAAFLPWLTASAYVHSTMIQERRGMLKVWNVFLICATFFLTIFGTFLTRSGLISSVHSFAQSGIGIFFVYYMGVIAAVSITLIVWRLPRLRSEGAFESVLSREAAFVLNNWGFLSLTVFIATATTWPRISEWLLNQESTLGPTFYNTWIPPLALVIFFAMGAAPLLGWRKTSPELFLKSFRWPVAVMLVVATIHLLIGKRVNYPAFYDAAPIYEGALGRALAWLSGKLPFVTVMLVAFNITVVVQEFYRGVAARQRSKSDEGLFTSLFNLVAKSRRRYGGYVVHVGIALMFLGFTGRAWGVDKELSMSPGETAQVDYYSMTYVGPRMEVDNEKRMIFTDLDVVRQGKSIGRVTPAKFIYKTGADQPSTEVAKHMTIRDDLYVIVGMVNPTTKVASFQFHVNPLVNFIWIGVGILILGAIVSMWPEVALEEAGAFGYIRAAASVATSVIFALLLAAGPSLAYGGTASPRAPPAPAIEAPSPAPLPGAALAPAK</sequence>
<evidence type="ECO:0000313" key="8">
    <source>
        <dbReference type="Proteomes" id="UP001221411"/>
    </source>
</evidence>
<evidence type="ECO:0000256" key="2">
    <source>
        <dbReference type="ARBA" id="ARBA00022748"/>
    </source>
</evidence>
<gene>
    <name evidence="7" type="ORF">POL67_50900</name>
</gene>
<evidence type="ECO:0000256" key="3">
    <source>
        <dbReference type="SAM" id="MobiDB-lite"/>
    </source>
</evidence>
<feature type="transmembrane region" description="Helical" evidence="4">
    <location>
        <begin position="430"/>
        <end position="447"/>
    </location>
</feature>
<dbReference type="InterPro" id="IPR002541">
    <property type="entry name" value="Cyt_c_assembly"/>
</dbReference>
<keyword evidence="8" id="KW-1185">Reference proteome</keyword>
<feature type="transmembrane region" description="Helical" evidence="4">
    <location>
        <begin position="181"/>
        <end position="202"/>
    </location>
</feature>
<feature type="transmembrane region" description="Helical" evidence="4">
    <location>
        <begin position="528"/>
        <end position="549"/>
    </location>
</feature>
<feature type="transmembrane region" description="Helical" evidence="4">
    <location>
        <begin position="314"/>
        <end position="335"/>
    </location>
</feature>
<keyword evidence="4" id="KW-0472">Membrane</keyword>
<dbReference type="Proteomes" id="UP001221411">
    <property type="component" value="Unassembled WGS sequence"/>
</dbReference>
<evidence type="ECO:0000259" key="6">
    <source>
        <dbReference type="Pfam" id="PF16327"/>
    </source>
</evidence>
<evidence type="ECO:0000259" key="5">
    <source>
        <dbReference type="Pfam" id="PF01578"/>
    </source>
</evidence>
<dbReference type="RefSeq" id="WP_271929946.1">
    <property type="nucleotide sequence ID" value="NZ_JAQNDO010000001.1"/>
</dbReference>
<evidence type="ECO:0000313" key="7">
    <source>
        <dbReference type="EMBL" id="MDC0749742.1"/>
    </source>
</evidence>
<feature type="transmembrane region" description="Helical" evidence="4">
    <location>
        <begin position="100"/>
        <end position="118"/>
    </location>
</feature>
<feature type="transmembrane region" description="Helical" evidence="4">
    <location>
        <begin position="653"/>
        <end position="673"/>
    </location>
</feature>
<feature type="transmembrane region" description="Helical" evidence="4">
    <location>
        <begin position="478"/>
        <end position="498"/>
    </location>
</feature>
<feature type="transmembrane region" description="Helical" evidence="4">
    <location>
        <begin position="214"/>
        <end position="233"/>
    </location>
</feature>
<feature type="transmembrane region" description="Helical" evidence="4">
    <location>
        <begin position="398"/>
        <end position="418"/>
    </location>
</feature>
<proteinExistence type="inferred from homology"/>